<dbReference type="Gene3D" id="3.40.1260.10">
    <property type="entry name" value="DsrEFH-like"/>
    <property type="match status" value="1"/>
</dbReference>
<sequence>MSTTLVILQTDPATDPDAAGEGLRFAGAALAEGHDVRIHLLRGAAALAGRDAYPEQGELMEELMEADLAVSACGKALDGAGLADADLRPGIERGSMKALAGWAAASDTVLTF</sequence>
<name>A0A0P9EM15_9GAMM</name>
<dbReference type="STRING" id="381306.AN478_10935"/>
<dbReference type="Pfam" id="PF02635">
    <property type="entry name" value="DsrE"/>
    <property type="match status" value="1"/>
</dbReference>
<dbReference type="PANTHER" id="PTHR34874">
    <property type="entry name" value="PROTEIN YCHN"/>
    <property type="match status" value="1"/>
</dbReference>
<keyword evidence="2" id="KW-1185">Reference proteome</keyword>
<keyword evidence="1" id="KW-0808">Transferase</keyword>
<organism evidence="1 2">
    <name type="scientific">Thiohalorhabdus denitrificans</name>
    <dbReference type="NCBI Taxonomy" id="381306"/>
    <lineage>
        <taxon>Bacteria</taxon>
        <taxon>Pseudomonadati</taxon>
        <taxon>Pseudomonadota</taxon>
        <taxon>Gammaproteobacteria</taxon>
        <taxon>Thiohalorhabdales</taxon>
        <taxon>Thiohalorhabdaceae</taxon>
        <taxon>Thiohalorhabdus</taxon>
    </lineage>
</organism>
<accession>A0A0P9EM15</accession>
<proteinExistence type="predicted"/>
<dbReference type="InterPro" id="IPR003787">
    <property type="entry name" value="Sulphur_relay_DsrE/F-like"/>
</dbReference>
<dbReference type="GO" id="GO:0016740">
    <property type="term" value="F:transferase activity"/>
    <property type="evidence" value="ECO:0007669"/>
    <property type="project" value="UniProtKB-KW"/>
</dbReference>
<dbReference type="PANTHER" id="PTHR34874:SF1">
    <property type="entry name" value="PROTEIN YCHN"/>
    <property type="match status" value="1"/>
</dbReference>
<protein>
    <submittedName>
        <fullName evidence="1">Sulfur relay (Sulfurtransferase) complex TusBCD TusD component, DsrE family</fullName>
    </submittedName>
</protein>
<dbReference type="InterPro" id="IPR027396">
    <property type="entry name" value="DsrEFH-like"/>
</dbReference>
<dbReference type="RefSeq" id="WP_054966635.1">
    <property type="nucleotide sequence ID" value="NZ_FMUN01000002.1"/>
</dbReference>
<dbReference type="Proteomes" id="UP000183104">
    <property type="component" value="Unassembled WGS sequence"/>
</dbReference>
<gene>
    <name evidence="1" type="ORF">SAMN05661077_0846</name>
</gene>
<evidence type="ECO:0000313" key="1">
    <source>
        <dbReference type="EMBL" id="SCX96094.1"/>
    </source>
</evidence>
<dbReference type="AlphaFoldDB" id="A0A0P9EM15"/>
<evidence type="ECO:0000313" key="2">
    <source>
        <dbReference type="Proteomes" id="UP000183104"/>
    </source>
</evidence>
<dbReference type="GO" id="GO:0005829">
    <property type="term" value="C:cytosol"/>
    <property type="evidence" value="ECO:0007669"/>
    <property type="project" value="TreeGrafter"/>
</dbReference>
<reference evidence="2" key="1">
    <citation type="submission" date="2016-10" db="EMBL/GenBank/DDBJ databases">
        <authorList>
            <person name="Varghese N."/>
        </authorList>
    </citation>
    <scope>NUCLEOTIDE SEQUENCE [LARGE SCALE GENOMIC DNA]</scope>
    <source>
        <strain evidence="2">HL 19</strain>
    </source>
</reference>
<dbReference type="EMBL" id="FMUN01000002">
    <property type="protein sequence ID" value="SCX96094.1"/>
    <property type="molecule type" value="Genomic_DNA"/>
</dbReference>
<dbReference type="SUPFAM" id="SSF75169">
    <property type="entry name" value="DsrEFH-like"/>
    <property type="match status" value="1"/>
</dbReference>